<protein>
    <submittedName>
        <fullName evidence="1">TerB family tellurite resistance protein</fullName>
    </submittedName>
</protein>
<gene>
    <name evidence="1" type="ORF">DOP62_06945</name>
</gene>
<dbReference type="Gene3D" id="1.10.3680.10">
    <property type="entry name" value="TerB-like"/>
    <property type="match status" value="1"/>
</dbReference>
<dbReference type="CDD" id="cd07177">
    <property type="entry name" value="terB_like"/>
    <property type="match status" value="1"/>
</dbReference>
<dbReference type="EMBL" id="CP030139">
    <property type="protein sequence ID" value="AZB73670.1"/>
    <property type="molecule type" value="Genomic_DNA"/>
</dbReference>
<evidence type="ECO:0000313" key="1">
    <source>
        <dbReference type="EMBL" id="AZB73670.1"/>
    </source>
</evidence>
<name>A0AAN1QQV5_SYNEL</name>
<reference evidence="1 2" key="1">
    <citation type="journal article" date="2018" name="Sci. Rep.">
        <title>Genome Features and Biochemical Characteristics of a Robust, Fast Growing and Naturally Transformable Cyanobacterium Synechococcus elongatus PCC 11801 Isolated from India.</title>
        <authorList>
            <person name="Jaiswal D."/>
            <person name="Sengupta A."/>
            <person name="Sohoni S."/>
            <person name="Sengupta S."/>
            <person name="Phadnavis A.G."/>
            <person name="Pakrasi H.B."/>
            <person name="Wangikar P.P."/>
        </authorList>
    </citation>
    <scope>NUCLEOTIDE SEQUENCE [LARGE SCALE GENOMIC DNA]</scope>
    <source>
        <strain evidence="1 2">PCC 11801</strain>
    </source>
</reference>
<accession>A0AAN1QQV5</accession>
<dbReference type="RefSeq" id="WP_208672555.1">
    <property type="nucleotide sequence ID" value="NZ_CP030139.2"/>
</dbReference>
<evidence type="ECO:0000313" key="2">
    <source>
        <dbReference type="Proteomes" id="UP000267249"/>
    </source>
</evidence>
<proteinExistence type="predicted"/>
<sequence length="146" mass="16269">MNATQRKLLMQLVIGAAWVDGELDRPERQYLQALLERQKLDQDPDLLALLDTPIALPQLEAWLVLFLQGTSTPTRLAALATIANLLMADGVVNRSEHNLIDEIHSLMAQIPASRDEEEYRQAAPGLVQGLRGLVRRALDGAKHLFQ</sequence>
<dbReference type="Proteomes" id="UP000267249">
    <property type="component" value="Chromosome"/>
</dbReference>
<organism evidence="1 2">
    <name type="scientific">Synechococcus elongatus PCC 11801</name>
    <dbReference type="NCBI Taxonomy" id="2219813"/>
    <lineage>
        <taxon>Bacteria</taxon>
        <taxon>Bacillati</taxon>
        <taxon>Cyanobacteriota</taxon>
        <taxon>Cyanophyceae</taxon>
        <taxon>Synechococcales</taxon>
        <taxon>Synechococcaceae</taxon>
        <taxon>Synechococcus</taxon>
    </lineage>
</organism>
<dbReference type="AlphaFoldDB" id="A0AAN1QQV5"/>
<dbReference type="InterPro" id="IPR029024">
    <property type="entry name" value="TerB-like"/>
</dbReference>
<dbReference type="SUPFAM" id="SSF158682">
    <property type="entry name" value="TerB-like"/>
    <property type="match status" value="1"/>
</dbReference>